<evidence type="ECO:0000256" key="2">
    <source>
        <dbReference type="ARBA" id="ARBA00022679"/>
    </source>
</evidence>
<evidence type="ECO:0000313" key="4">
    <source>
        <dbReference type="EMBL" id="TFD99133.1"/>
    </source>
</evidence>
<dbReference type="Pfam" id="PF00535">
    <property type="entry name" value="Glycos_transf_2"/>
    <property type="match status" value="1"/>
</dbReference>
<sequence length="325" mass="38393">MKISIIIPVYNVEIYLEQCLDSILYQDYHNLEIIIVNDGSTDRSGEICEKYAQNDNRIKLIQQENQGISIARNNGLKAVTGDFINFIDSDDWINQGMYSNIISEINKNPDIDIIYIPYKNTARLKRSEFSGNEIKTSFLPDFIGGKYISLGMHAYVWTLCIRKNLIRNLSFENITMSEDKLFFLQSVIMSNSLVILPQKYYNYRSNPTSITHKHNKNLVEDQIFANKVIRKTLDQYNLLDNKELKKRYTNYILGFLFFIIRNEAKRDYLKIPNKDLSEYFDKEDIGKHLTWRLTIKNIFRQPKWILIKLGYIEEVLSRKWKKAHL</sequence>
<dbReference type="EMBL" id="SOML01000001">
    <property type="protein sequence ID" value="TFD99133.1"/>
    <property type="molecule type" value="Genomic_DNA"/>
</dbReference>
<dbReference type="InterPro" id="IPR029044">
    <property type="entry name" value="Nucleotide-diphossugar_trans"/>
</dbReference>
<evidence type="ECO:0000313" key="5">
    <source>
        <dbReference type="Proteomes" id="UP000297861"/>
    </source>
</evidence>
<evidence type="ECO:0000259" key="3">
    <source>
        <dbReference type="Pfam" id="PF00535"/>
    </source>
</evidence>
<dbReference type="Proteomes" id="UP000297861">
    <property type="component" value="Unassembled WGS sequence"/>
</dbReference>
<dbReference type="Gene3D" id="3.90.550.10">
    <property type="entry name" value="Spore Coat Polysaccharide Biosynthesis Protein SpsA, Chain A"/>
    <property type="match status" value="1"/>
</dbReference>
<dbReference type="SUPFAM" id="SSF53448">
    <property type="entry name" value="Nucleotide-diphospho-sugar transferases"/>
    <property type="match status" value="1"/>
</dbReference>
<accession>A0A4Y8L971</accession>
<dbReference type="OrthoDB" id="6307329at2"/>
<proteinExistence type="predicted"/>
<organism evidence="4 5">
    <name type="scientific">Dysgonomonas capnocytophagoides</name>
    <dbReference type="NCBI Taxonomy" id="45254"/>
    <lineage>
        <taxon>Bacteria</taxon>
        <taxon>Pseudomonadati</taxon>
        <taxon>Bacteroidota</taxon>
        <taxon>Bacteroidia</taxon>
        <taxon>Bacteroidales</taxon>
        <taxon>Dysgonomonadaceae</taxon>
        <taxon>Dysgonomonas</taxon>
    </lineage>
</organism>
<dbReference type="InterPro" id="IPR001173">
    <property type="entry name" value="Glyco_trans_2-like"/>
</dbReference>
<evidence type="ECO:0000256" key="1">
    <source>
        <dbReference type="ARBA" id="ARBA00022676"/>
    </source>
</evidence>
<comment type="caution">
    <text evidence="4">The sequence shown here is derived from an EMBL/GenBank/DDBJ whole genome shotgun (WGS) entry which is preliminary data.</text>
</comment>
<gene>
    <name evidence="4" type="ORF">E2605_03390</name>
</gene>
<dbReference type="RefSeq" id="WP_134435494.1">
    <property type="nucleotide sequence ID" value="NZ_JBEBQM010000031.1"/>
</dbReference>
<name>A0A4Y8L971_9BACT</name>
<keyword evidence="2 4" id="KW-0808">Transferase</keyword>
<keyword evidence="1" id="KW-0328">Glycosyltransferase</keyword>
<reference evidence="4 5" key="1">
    <citation type="submission" date="2019-03" db="EMBL/GenBank/DDBJ databases">
        <title>San Antonio Military Medical Center submission to MRSN (WRAIR), pending publication.</title>
        <authorList>
            <person name="Blyth D.M."/>
            <person name="Mccarthy S.L."/>
            <person name="Schall S.E."/>
            <person name="Stam J.A."/>
            <person name="Ong A.C."/>
            <person name="Mcgann P.T."/>
        </authorList>
    </citation>
    <scope>NUCLEOTIDE SEQUENCE [LARGE SCALE GENOMIC DNA]</scope>
    <source>
        <strain evidence="4 5">MRSN571793</strain>
    </source>
</reference>
<dbReference type="PANTHER" id="PTHR22916">
    <property type="entry name" value="GLYCOSYLTRANSFERASE"/>
    <property type="match status" value="1"/>
</dbReference>
<dbReference type="GO" id="GO:0016758">
    <property type="term" value="F:hexosyltransferase activity"/>
    <property type="evidence" value="ECO:0007669"/>
    <property type="project" value="UniProtKB-ARBA"/>
</dbReference>
<dbReference type="AlphaFoldDB" id="A0A4Y8L971"/>
<feature type="domain" description="Glycosyltransferase 2-like" evidence="3">
    <location>
        <begin position="4"/>
        <end position="150"/>
    </location>
</feature>
<dbReference type="CDD" id="cd00761">
    <property type="entry name" value="Glyco_tranf_GTA_type"/>
    <property type="match status" value="1"/>
</dbReference>
<keyword evidence="5" id="KW-1185">Reference proteome</keyword>
<protein>
    <submittedName>
        <fullName evidence="4">Glycosyltransferase</fullName>
    </submittedName>
</protein>
<dbReference type="PANTHER" id="PTHR22916:SF51">
    <property type="entry name" value="GLYCOSYLTRANSFERASE EPSH-RELATED"/>
    <property type="match status" value="1"/>
</dbReference>